<feature type="region of interest" description="Disordered" evidence="6">
    <location>
        <begin position="307"/>
        <end position="354"/>
    </location>
</feature>
<keyword evidence="4" id="KW-0677">Repeat</keyword>
<dbReference type="GO" id="GO:0005634">
    <property type="term" value="C:nucleus"/>
    <property type="evidence" value="ECO:0007669"/>
    <property type="project" value="UniProtKB-SubCell"/>
</dbReference>
<dbReference type="GO" id="GO:0043161">
    <property type="term" value="P:proteasome-mediated ubiquitin-dependent protein catabolic process"/>
    <property type="evidence" value="ECO:0007669"/>
    <property type="project" value="TreeGrafter"/>
</dbReference>
<evidence type="ECO:0000313" key="7">
    <source>
        <dbReference type="EMBL" id="KAI5412340.1"/>
    </source>
</evidence>
<dbReference type="PANTHER" id="PTHR15651">
    <property type="entry name" value="ARMADILLO REPEAT-CONTAINING PROTEIN 8"/>
    <property type="match status" value="1"/>
</dbReference>
<comment type="caution">
    <text evidence="7">The sequence shown here is derived from an EMBL/GenBank/DDBJ whole genome shotgun (WGS) entry which is preliminary data.</text>
</comment>
<dbReference type="GO" id="GO:0034657">
    <property type="term" value="C:GID complex"/>
    <property type="evidence" value="ECO:0007669"/>
    <property type="project" value="TreeGrafter"/>
</dbReference>
<dbReference type="SUPFAM" id="SSF48371">
    <property type="entry name" value="ARM repeat"/>
    <property type="match status" value="1"/>
</dbReference>
<gene>
    <name evidence="7" type="ORF">KIW84_057136</name>
</gene>
<sequence length="354" mass="38306">MTIPESQGTPSSQVSVKPKENENLTGLGAGIVIHSCQTRDEQNILSDAGSLEKLISSLDGSISQRDASLESIATILKKGIQEPSLGLRNFKMEERCNSSSRVLQDIAIKTKLIYILLELLDDSGQVGEEAPFAFSSLVAGKEDMQKLAFEANAIDKFYNHLQNCDLHPKRLEGIFLALADLCSKLECCRAMFMSLQVAALGAISNIVVDFTPNKLNAMCTLENISGGLSYVISSLGQSLESCSSPTQIADTLGAIASALMIYDNKAESTKPSDPLVVEETLLKQFKPRLPFLVLERTIEALASLYEQQQQPEQQPQEDANVHSNENAEDNGNQVPAASGGEPMETDKPENPSSA</sequence>
<evidence type="ECO:0000313" key="8">
    <source>
        <dbReference type="Proteomes" id="UP001058974"/>
    </source>
</evidence>
<feature type="compositionally biased region" description="Basic and acidic residues" evidence="6">
    <location>
        <begin position="344"/>
        <end position="354"/>
    </location>
</feature>
<dbReference type="Gramene" id="Psat05G0713600-T1">
    <property type="protein sequence ID" value="KAI5412340.1"/>
    <property type="gene ID" value="KIW84_057136"/>
</dbReference>
<dbReference type="Proteomes" id="UP001058974">
    <property type="component" value="Chromosome 5"/>
</dbReference>
<keyword evidence="3" id="KW-0963">Cytoplasm</keyword>
<dbReference type="InterPro" id="IPR011989">
    <property type="entry name" value="ARM-like"/>
</dbReference>
<dbReference type="InterPro" id="IPR038739">
    <property type="entry name" value="ARMC8/Vid28"/>
</dbReference>
<evidence type="ECO:0000256" key="1">
    <source>
        <dbReference type="ARBA" id="ARBA00004123"/>
    </source>
</evidence>
<keyword evidence="5" id="KW-0539">Nucleus</keyword>
<dbReference type="Gene3D" id="1.25.10.10">
    <property type="entry name" value="Leucine-rich Repeat Variant"/>
    <property type="match status" value="1"/>
</dbReference>
<comment type="subcellular location">
    <subcellularLocation>
        <location evidence="2">Cytoplasm</location>
    </subcellularLocation>
    <subcellularLocation>
        <location evidence="1">Nucleus</location>
    </subcellularLocation>
</comment>
<dbReference type="InterPro" id="IPR016024">
    <property type="entry name" value="ARM-type_fold"/>
</dbReference>
<name>A0A9D5ANF3_PEA</name>
<dbReference type="AlphaFoldDB" id="A0A9D5ANF3"/>
<feature type="compositionally biased region" description="Polar residues" evidence="6">
    <location>
        <begin position="321"/>
        <end position="335"/>
    </location>
</feature>
<feature type="compositionally biased region" description="Low complexity" evidence="6">
    <location>
        <begin position="307"/>
        <end position="317"/>
    </location>
</feature>
<evidence type="ECO:0000256" key="6">
    <source>
        <dbReference type="SAM" id="MobiDB-lite"/>
    </source>
</evidence>
<accession>A0A9D5ANF3</accession>
<organism evidence="7 8">
    <name type="scientific">Pisum sativum</name>
    <name type="common">Garden pea</name>
    <name type="synonym">Lathyrus oleraceus</name>
    <dbReference type="NCBI Taxonomy" id="3888"/>
    <lineage>
        <taxon>Eukaryota</taxon>
        <taxon>Viridiplantae</taxon>
        <taxon>Streptophyta</taxon>
        <taxon>Embryophyta</taxon>
        <taxon>Tracheophyta</taxon>
        <taxon>Spermatophyta</taxon>
        <taxon>Magnoliopsida</taxon>
        <taxon>eudicotyledons</taxon>
        <taxon>Gunneridae</taxon>
        <taxon>Pentapetalae</taxon>
        <taxon>rosids</taxon>
        <taxon>fabids</taxon>
        <taxon>Fabales</taxon>
        <taxon>Fabaceae</taxon>
        <taxon>Papilionoideae</taxon>
        <taxon>50 kb inversion clade</taxon>
        <taxon>NPAAA clade</taxon>
        <taxon>Hologalegina</taxon>
        <taxon>IRL clade</taxon>
        <taxon>Fabeae</taxon>
        <taxon>Lathyrus</taxon>
    </lineage>
</organism>
<dbReference type="PANTHER" id="PTHR15651:SF7">
    <property type="entry name" value="ARMADILLO REPEAT-CONTAINING PROTEIN 8"/>
    <property type="match status" value="1"/>
</dbReference>
<evidence type="ECO:0000256" key="4">
    <source>
        <dbReference type="ARBA" id="ARBA00022737"/>
    </source>
</evidence>
<keyword evidence="8" id="KW-1185">Reference proteome</keyword>
<dbReference type="GO" id="GO:0005737">
    <property type="term" value="C:cytoplasm"/>
    <property type="evidence" value="ECO:0007669"/>
    <property type="project" value="UniProtKB-SubCell"/>
</dbReference>
<reference evidence="7 8" key="1">
    <citation type="journal article" date="2022" name="Nat. Genet.">
        <title>Improved pea reference genome and pan-genome highlight genomic features and evolutionary characteristics.</title>
        <authorList>
            <person name="Yang T."/>
            <person name="Liu R."/>
            <person name="Luo Y."/>
            <person name="Hu S."/>
            <person name="Wang D."/>
            <person name="Wang C."/>
            <person name="Pandey M.K."/>
            <person name="Ge S."/>
            <person name="Xu Q."/>
            <person name="Li N."/>
            <person name="Li G."/>
            <person name="Huang Y."/>
            <person name="Saxena R.K."/>
            <person name="Ji Y."/>
            <person name="Li M."/>
            <person name="Yan X."/>
            <person name="He Y."/>
            <person name="Liu Y."/>
            <person name="Wang X."/>
            <person name="Xiang C."/>
            <person name="Varshney R.K."/>
            <person name="Ding H."/>
            <person name="Gao S."/>
            <person name="Zong X."/>
        </authorList>
    </citation>
    <scope>NUCLEOTIDE SEQUENCE [LARGE SCALE GENOMIC DNA]</scope>
    <source>
        <strain evidence="7 8">cv. Zhongwan 6</strain>
    </source>
</reference>
<evidence type="ECO:0000256" key="2">
    <source>
        <dbReference type="ARBA" id="ARBA00004496"/>
    </source>
</evidence>
<dbReference type="EMBL" id="JAMSHJ010000005">
    <property type="protein sequence ID" value="KAI5412340.1"/>
    <property type="molecule type" value="Genomic_DNA"/>
</dbReference>
<proteinExistence type="predicted"/>
<evidence type="ECO:0000256" key="3">
    <source>
        <dbReference type="ARBA" id="ARBA00022490"/>
    </source>
</evidence>
<evidence type="ECO:0000256" key="5">
    <source>
        <dbReference type="ARBA" id="ARBA00023242"/>
    </source>
</evidence>
<protein>
    <submittedName>
        <fullName evidence="7">Uncharacterized protein</fullName>
    </submittedName>
</protein>